<comment type="caution">
    <text evidence="2">The sequence shown here is derived from an EMBL/GenBank/DDBJ whole genome shotgun (WGS) entry which is preliminary data.</text>
</comment>
<feature type="transmembrane region" description="Helical" evidence="1">
    <location>
        <begin position="53"/>
        <end position="71"/>
    </location>
</feature>
<keyword evidence="1" id="KW-0812">Transmembrane</keyword>
<dbReference type="Proteomes" id="UP001500843">
    <property type="component" value="Unassembled WGS sequence"/>
</dbReference>
<keyword evidence="3" id="KW-1185">Reference proteome</keyword>
<keyword evidence="1" id="KW-0472">Membrane</keyword>
<proteinExistence type="predicted"/>
<feature type="transmembrane region" description="Helical" evidence="1">
    <location>
        <begin position="20"/>
        <end position="41"/>
    </location>
</feature>
<gene>
    <name evidence="2" type="ORF">GCM10023198_19420</name>
</gene>
<organism evidence="2 3">
    <name type="scientific">Promicromonospora umidemergens</name>
    <dbReference type="NCBI Taxonomy" id="629679"/>
    <lineage>
        <taxon>Bacteria</taxon>
        <taxon>Bacillati</taxon>
        <taxon>Actinomycetota</taxon>
        <taxon>Actinomycetes</taxon>
        <taxon>Micrococcales</taxon>
        <taxon>Promicromonosporaceae</taxon>
        <taxon>Promicromonospora</taxon>
    </lineage>
</organism>
<sequence length="83" mass="9001">MVSSTEPSGIDVFIGPTYDYVWLGVVAAIAVLTFAALVVWFRTRWDRPWEAGLTLLAIVVVPVLGPAAFLVSRGRRPVGDARS</sequence>
<name>A0ABP8X193_9MICO</name>
<evidence type="ECO:0000313" key="2">
    <source>
        <dbReference type="EMBL" id="GAA4699051.1"/>
    </source>
</evidence>
<evidence type="ECO:0000313" key="3">
    <source>
        <dbReference type="Proteomes" id="UP001500843"/>
    </source>
</evidence>
<dbReference type="RefSeq" id="WP_253873601.1">
    <property type="nucleotide sequence ID" value="NZ_BAABHM010000010.1"/>
</dbReference>
<keyword evidence="1" id="KW-1133">Transmembrane helix</keyword>
<evidence type="ECO:0000256" key="1">
    <source>
        <dbReference type="SAM" id="Phobius"/>
    </source>
</evidence>
<reference evidence="3" key="1">
    <citation type="journal article" date="2019" name="Int. J. Syst. Evol. Microbiol.">
        <title>The Global Catalogue of Microorganisms (GCM) 10K type strain sequencing project: providing services to taxonomists for standard genome sequencing and annotation.</title>
        <authorList>
            <consortium name="The Broad Institute Genomics Platform"/>
            <consortium name="The Broad Institute Genome Sequencing Center for Infectious Disease"/>
            <person name="Wu L."/>
            <person name="Ma J."/>
        </authorList>
    </citation>
    <scope>NUCLEOTIDE SEQUENCE [LARGE SCALE GENOMIC DNA]</scope>
    <source>
        <strain evidence="3">JCM 17975</strain>
    </source>
</reference>
<protein>
    <recommendedName>
        <fullName evidence="4">Phospholipase D-like protein</fullName>
    </recommendedName>
</protein>
<evidence type="ECO:0008006" key="4">
    <source>
        <dbReference type="Google" id="ProtNLM"/>
    </source>
</evidence>
<accession>A0ABP8X193</accession>
<dbReference type="EMBL" id="BAABHM010000010">
    <property type="protein sequence ID" value="GAA4699051.1"/>
    <property type="molecule type" value="Genomic_DNA"/>
</dbReference>